<dbReference type="Proteomes" id="UP000231019">
    <property type="component" value="Unassembled WGS sequence"/>
</dbReference>
<sequence length="113" mass="12504">MAKFIIPIENTNGIPFGLGPITLSGNTFYIDFGWNDRLAPNGWYLHFYDSALSPIAHGINAVTNYSLLSHITDVRKPPGRLYLWDTSGKKLPPTASDLGTRVQLVYDDLIPVA</sequence>
<evidence type="ECO:0000313" key="3">
    <source>
        <dbReference type="Proteomes" id="UP000231019"/>
    </source>
</evidence>
<evidence type="ECO:0000259" key="1">
    <source>
        <dbReference type="Pfam" id="PF22479"/>
    </source>
</evidence>
<name>A0A2M7G7E2_9BACT</name>
<proteinExistence type="predicted"/>
<dbReference type="Pfam" id="PF22479">
    <property type="entry name" value="Pam3_gp18"/>
    <property type="match status" value="1"/>
</dbReference>
<gene>
    <name evidence="2" type="ORF">COW36_06560</name>
</gene>
<accession>A0A2M7G7E2</accession>
<feature type="domain" description="Cyanophage baseplate Pam3 plug gp18" evidence="1">
    <location>
        <begin position="21"/>
        <end position="108"/>
    </location>
</feature>
<reference evidence="2 3" key="1">
    <citation type="submission" date="2017-09" db="EMBL/GenBank/DDBJ databases">
        <title>Depth-based differentiation of microbial function through sediment-hosted aquifers and enrichment of novel symbionts in the deep terrestrial subsurface.</title>
        <authorList>
            <person name="Probst A.J."/>
            <person name="Ladd B."/>
            <person name="Jarett J.K."/>
            <person name="Geller-Mcgrath D.E."/>
            <person name="Sieber C.M."/>
            <person name="Emerson J.B."/>
            <person name="Anantharaman K."/>
            <person name="Thomas B.C."/>
            <person name="Malmstrom R."/>
            <person name="Stieglmeier M."/>
            <person name="Klingl A."/>
            <person name="Woyke T."/>
            <person name="Ryan C.M."/>
            <person name="Banfield J.F."/>
        </authorList>
    </citation>
    <scope>NUCLEOTIDE SEQUENCE [LARGE SCALE GENOMIC DNA]</scope>
    <source>
        <strain evidence="2">CG17_big_fil_post_rev_8_21_14_2_50_48_46</strain>
    </source>
</reference>
<dbReference type="AlphaFoldDB" id="A0A2M7G7E2"/>
<dbReference type="EMBL" id="PFFQ01000016">
    <property type="protein sequence ID" value="PIW17999.1"/>
    <property type="molecule type" value="Genomic_DNA"/>
</dbReference>
<protein>
    <recommendedName>
        <fullName evidence="1">Cyanophage baseplate Pam3 plug gp18 domain-containing protein</fullName>
    </recommendedName>
</protein>
<organism evidence="2 3">
    <name type="scientific">bacterium (Candidatus Blackallbacteria) CG17_big_fil_post_rev_8_21_14_2_50_48_46</name>
    <dbReference type="NCBI Taxonomy" id="2014261"/>
    <lineage>
        <taxon>Bacteria</taxon>
        <taxon>Candidatus Blackallbacteria</taxon>
    </lineage>
</organism>
<comment type="caution">
    <text evidence="2">The sequence shown here is derived from an EMBL/GenBank/DDBJ whole genome shotgun (WGS) entry which is preliminary data.</text>
</comment>
<dbReference type="InterPro" id="IPR054252">
    <property type="entry name" value="Pam3_gp18"/>
</dbReference>
<evidence type="ECO:0000313" key="2">
    <source>
        <dbReference type="EMBL" id="PIW17999.1"/>
    </source>
</evidence>